<dbReference type="Pfam" id="PF00501">
    <property type="entry name" value="AMP-binding"/>
    <property type="match status" value="4"/>
</dbReference>
<dbReference type="InterPro" id="IPR045851">
    <property type="entry name" value="AMP-bd_C_sf"/>
</dbReference>
<dbReference type="EMBL" id="CP000113">
    <property type="protein sequence ID" value="ABF92643.1"/>
    <property type="molecule type" value="Genomic_DNA"/>
</dbReference>
<dbReference type="GO" id="GO:0005829">
    <property type="term" value="C:cytosol"/>
    <property type="evidence" value="ECO:0007669"/>
    <property type="project" value="TreeGrafter"/>
</dbReference>
<name>Q1D593_MYXXD</name>
<dbReference type="Gene3D" id="2.30.38.10">
    <property type="entry name" value="Luciferase, Domain 3"/>
    <property type="match status" value="4"/>
</dbReference>
<dbReference type="SMART" id="SM00823">
    <property type="entry name" value="PKS_PP"/>
    <property type="match status" value="4"/>
</dbReference>
<dbReference type="PANTHER" id="PTHR45527:SF1">
    <property type="entry name" value="FATTY ACID SYNTHASE"/>
    <property type="match status" value="1"/>
</dbReference>
<dbReference type="OrthoDB" id="5349841at2"/>
<dbReference type="PROSITE" id="PS00455">
    <property type="entry name" value="AMP_BINDING"/>
    <property type="match status" value="4"/>
</dbReference>
<dbReference type="GO" id="GO:0031177">
    <property type="term" value="F:phosphopantetheine binding"/>
    <property type="evidence" value="ECO:0007669"/>
    <property type="project" value="InterPro"/>
</dbReference>
<sequence length="4528" mass="495222">MSDNIEDLYPLSPLQGGMLFHAIAEPGRGLYFNQLVCELRGHLDVALFTQAWNTVVAAHPVLRTAFVWDDVDEPMQVVLREVDLPVRIEDWRDLSPEARESRLEALLAQDRREGFDLSWAPLVRLALLRVGDDAHRFVFSHSHLILDGWSVPLVIRDVLALYEGSCAGKQPRIAAPRPYRDYIGWLGEQDLAVSESFWRQALEGFDAPTNPRVEPGGGEGTGKASRELFLSEALTSELSRFARRQGLTLHTLVQGAWALVLGHLCGAEDVVFGTTVSGRPPGLAGVEDMVGLFINTQPVRVRLPPGASFGPWLGQIQEMQVEARQHEHAPLVKVQRWSGVPAGTSLFETLVVFENYPLDAELTSSARALAVRDIRAVEADHFPLTLISTNGPRLPLCLRYDRARFSAAFADGQLERIRLVLEAMAARPDGALGTLSLISEPERHQMLVAWNDTRTGFAPWASVQERFLAQVARNADAPAVRCEEKEVTYGALEARANQLAHQLRGQGVGADVPVALCLARGVEWVVGMLGILKAGGAYVPLDPSQPESRLRMLVEEVDAPVVVTQARYAAIFEGTRARRVVVDGDAALLEQWPSAAPPLVTVHPEQLAYVLFTSGSTGRPKGVAVTHGQLANYVQAAIERLGLADCASFALVSTVAADLGNTVLFPALCTGGLLHVLTQERASSPTGVAEYFARHGVDCVKLVPSHLAALMSGAEPRLVLPRKRLVVGGEAASWILLEQVHALAPECEVYNHYGPTEATVGVLAGRVELPRRPTSPVVVPLGRPMGNTRVYVLDGGLRPVPVGVAGELYAGGAQVTRGYLGHPELTAERYVPDPYGGEPGARMYRTGDKVRWLADGRLEFIGRVDFQVKVRGFRVEPGEVATVLRAHPEVRDAVVVAREDVPGNKRLVAYATPSSQPAPDTAALRAFLQQRLPGHMVPSALVVLDALPLTPNGKVDWRALPPPALPEEAARVFEGPRNAKEETLTAIWAQVLDRPRVDIHENFFELGGDSIIAIQVVSRAEQAGLHLRMKQLFDHPTVAGLAAVAGEAPPVDSQLTEEPSSGPASGFPLSGLSPEGLEAFSKRLAAHGYHLEDIEDLYPLSPLQHGILISHLQESETQPYFNQISFELEGPLDARAFVEAWRQAAEQYAILRTAFFWEGLDTPLQAVMREVLPPVDVEDLRHLSEADQKARLAAFFEEDRRRGLVLTRAPGFRLTMLRTGARVWRVVFSLTHLLLDGWSTQVVLREVLTRYEALRRGVTLARSAVRPYRDYIAWLGRQELGAARDFWRGALAGFTQPTRLELGRALRDVTLLGEVLLRMSAEETAALEAFSRQQGVTGGTLLQAAWALLLWRYTGEDDVLFGLTVSGRPPELAGIEAMVGLFINAIPVRVRLPASSPVGPWLKGLQAWLQEARQYETSPLVEVRRWSEVPPGPALFESLVVFENYPRDAGLTTMSDELVVRDPYIVEVDSHPVTMMAVPGREWQLRLTYDARRFDASAAKRMVEQARQLLRELCGSERRTLSELSLMSVEERRVLVEEWSGRRAEYPREASLAELFEAQVERTPGAVAVEWAGQQVSYEALNRRANQLAHHLRGMGVGPEVRVGLCAERSLEWVVSALGILKAGGVYVPLDASYPLERLGWMKREAGVALLVAQEKLADEVASGSELVVCVDTEWDTQIARQPETNPGARVGGGHLAYVMFTSGSTGNPKGVAVPQRAVTRLVLGGGVADFGPEEVWLQLAPTGFDASTLEVWGALLHGGKLVVYPEGPLELEALGRRLKEAGVTSLWLTAALFEQMQAYQPEALSGVRQVLAGGDVLSVGRVRERVRSGGILLNGYGPTEGTTFTTVHRVAEEEVGLTVPIGKPVGNTRVYVLDEGMRPVPVGVRGELYVGGEGLAEGYVGRPEWTAERFVPSPFGEGERVYRTGDEVRWQEGGLLEFLGRRDEQVKVRGYRIELGEVEEALKQHAQVKEAAAVVRGEGQEKRVEAYVVAPGGEGGALKEYVRQKLPEYMVPSVVVVLEALPLTPNGKVDRKALLASDAGPSEPRQHIEPRTVTEQKLSIIWCEVLGIERVSADADFFELGGHSLLATQLIAHIRSAFGVELPLRTLFASPVLEGLALRIEESAREAAAPSVPALTRVPRMGALPVSFAQQRLWFIDQLHPGSASYNVPIVLRIEGSLDVSALQRAFSALVARHESLRTTFASHEGQPVQVIHPAMDVQLAFEDLSTLPEVEREAEFRARATRTALRPFHLERGPLVRVGLSRLSPDVHALVLVLHHIVSDGWSLGVLVREVGALYAAFLEGRSPGLPELPVQYADYAVWQRQWLSGAVLETQLDWWRQQLSGAPPHLELPTDKPRPATLSHRGAWVPVRLSRPMSDAVTALAHAEGATPFMVLLAAFQLLLSRYSGQEDVLVGSPIAGRRYEETEGLIGFFVNTLVLRAQVQPHATFRELLAQVRERTLGAYEHQDLPFEKLVEHLQPERNLGRSALFQVLFVLQNAPVGPLSLPSLTVKPMGLIDKEAARFELSLSLGETPRGFEGLLQFSTDLFTAATAERMVFYLEQVLKAVTTRPESRLSQIPLLTDAERHQVLVEWNGSAQALRWEAVHRCVEHHAERTPEAPAVRCEERELTYRQLEAQANQVAHQLRGMGVGAEVPVALCLERGVEWVVAMLGILKAGGAYVPLDPSQPESRLRALVEEVAAPVVVTQARHAATFEGLSARRVEMDGDAARLEAQPTEAPRVEVQPEQLAYVLFTSGSTGRPKGVAVTHGQLAHYVEAANARLGLAECTSFALVSTVAADLGNTVLYAALWTGGLLHVLTQERASSAAGVEEYFQRHGVECLKVVPSHLAALMSGAAPGQVLPTKRLVVGGEAASWSLLEQVAALAPGCEVHNHYGPTETTVGVLAGRVELPRRAESPATVPLGRPMGNTRVYVLDRSLRPVPVGVGGELFVGGAQVTRGYVWRPELTAERYVPDPFSMEAGARMYRTGDKVRWLGDGRLEFIGRTDFQVKVRGFRVEPGEVAAVLRAHPDVQDAVVVAREEVPGDNRLVGYAVRTARAAPDIAALRGFLQQRLPGHMVPSALVVLDALPLTPNGKVDWRALPVPNVSARGPAPAYEAPASPMEESLAAVWAHVLRVERVGREDDFFASGGHSLLATQVVARVRAVLGVEVPLRALFEAPTLRSFAQQVEQATRSQTLLALRPMPRGDRVPLSFAQQRLWFLDRLKPGGTEYNAPYVLRVEGPLDVSALERAFSELVRRHEVLRTAFPDEGGAPVQRIASPSPVHLSVVELGAQDESEVRHRVRAEVDRAFELARGPLLRPLLLKQSEQAHVLVLLLHHIVSDGWSASVLLRELAALYDAFSQGLPSPLPELPVQYADYALWQREWLKDEVLESQVRYWREVLAGAPRFLDLPTDRPRPAAQTFRGGIQRQMWPKALWRQVEATARREGATPFMVLLAAYQTVLWRLSGQDDISVGFPIAGRTQAETEGLIGNFANTLVLRARVRPELSFRDMLAQVREVTLGAYAHQDVPFEKLVEALQPERDLSRSPLFQVSLTLQNTPVPEVKLRQGLSLTVMDARIQTSKFDLSMFVVELPEGAAASVNYNSDLFEAKTAERLLRQMSVLLEAAVANPETRLGELSLMSVEERRVLVEEWSGRRAEYPREASLAELFEAQVERTPGAVAVEWAGQQVSYEALNRRANQLAHHLRGMGVGPEVRVGLCAERSLEWVVSALGILKAGGVYVPLDASYPLERLGWMKREAGVALLVAQEKLADEVASGSELVVCVDTEWDTQIARQPETNPGARVGGGHLAYVMFTSGSTGNPKGVAVPQRAVTRLVLGGGVADFGPEEVWLQLAPTGFDASTLEVWGALLHGGKLVVYPEGPLELEALGRRLKEAGVTSLWLTAALFEQMQAYQPEALSGVRQVLAGGDVLSVGRVRERVRSGGILLNGYGPTEGTTFTTVHRVAEEEVGLTVPIGKPVGNTRVYVLDEGMRPVPVGVRGELYVGGEGLAEGYVGRPEWTAERFVPSPFGEGERVYRTGDEVRWQEGGLLEFLGRRDEQVKVRGYRIELGEVEEALKQHAQVKEAAAVVRGEGQEKRVEAYVVAPGGEGGALKEYVRQKLPEYMVPSVVVVLEALPLTPNGKVDRKALAATDLQSRVAIESFVAPRTEAEHALAGIFSEVLGVPRVGLHDDFFELGGHSLLATQVVARVRTELGVDMPLRALFEAPTVLRLAVWLQGSDTTGAARDCVALQPEGTGTPVFFVHAVGGAVGPYRALARRMGRERPLYGFQAAGLDGREPPLEQVEALARRYVEAMRERQPEGPYVLGGWSLGGVVAFEMARELERLGQSVALLVLLDSFAPDENAPTREPDAALLLAGMAMDLARTAGVESTLRPEMLSGLTEEEQFTALVEHARQAGWLPPEVEASTLRAWRDVTRANLRALAAYRPGPVRCPVLLLRAKDAQRSRAVEPSHGWARWGLSGLTVEDVPGDHYSVLREPQVETLARRLVEHVGAATGRHEAAGQQREG</sequence>
<dbReference type="FunFam" id="3.30.300.30:FF:000010">
    <property type="entry name" value="Enterobactin synthetase component F"/>
    <property type="match status" value="4"/>
</dbReference>
<evidence type="ECO:0000313" key="8">
    <source>
        <dbReference type="Proteomes" id="UP000002402"/>
    </source>
</evidence>
<organism evidence="7 8">
    <name type="scientific">Myxococcus xanthus (strain DK1622)</name>
    <dbReference type="NCBI Taxonomy" id="246197"/>
    <lineage>
        <taxon>Bacteria</taxon>
        <taxon>Pseudomonadati</taxon>
        <taxon>Myxococcota</taxon>
        <taxon>Myxococcia</taxon>
        <taxon>Myxococcales</taxon>
        <taxon>Cystobacterineae</taxon>
        <taxon>Myxococcaceae</taxon>
        <taxon>Myxococcus</taxon>
    </lineage>
</organism>
<dbReference type="Gene3D" id="3.30.559.10">
    <property type="entry name" value="Chloramphenicol acetyltransferase-like domain"/>
    <property type="match status" value="4"/>
</dbReference>
<dbReference type="Pfam" id="PF00668">
    <property type="entry name" value="Condensation"/>
    <property type="match status" value="4"/>
</dbReference>
<dbReference type="Pfam" id="PF00975">
    <property type="entry name" value="Thioesterase"/>
    <property type="match status" value="1"/>
</dbReference>
<evidence type="ECO:0000256" key="3">
    <source>
        <dbReference type="ARBA" id="ARBA00022450"/>
    </source>
</evidence>
<dbReference type="InterPro" id="IPR001031">
    <property type="entry name" value="Thioesterase"/>
</dbReference>
<dbReference type="CDD" id="cd05930">
    <property type="entry name" value="A_NRPS"/>
    <property type="match status" value="2"/>
</dbReference>
<dbReference type="Gene3D" id="1.10.1200.10">
    <property type="entry name" value="ACP-like"/>
    <property type="match status" value="4"/>
</dbReference>
<dbReference type="FunFam" id="3.30.559.10:FF:000012">
    <property type="entry name" value="Non-ribosomal peptide synthetase"/>
    <property type="match status" value="2"/>
</dbReference>
<dbReference type="PROSITE" id="PS50075">
    <property type="entry name" value="CARRIER"/>
    <property type="match status" value="4"/>
</dbReference>
<dbReference type="EnsemblBacteria" id="ABF92643">
    <property type="protein sequence ID" value="ABF92643"/>
    <property type="gene ID" value="MXAN_4000"/>
</dbReference>
<reference evidence="7 8" key="1">
    <citation type="journal article" date="2006" name="Proc. Natl. Acad. Sci. U.S.A.">
        <title>Evolution of sensory complexity recorded in a myxobacterial genome.</title>
        <authorList>
            <person name="Goldman B.S."/>
            <person name="Nierman W.C."/>
            <person name="Kaiser D."/>
            <person name="Slater S.C."/>
            <person name="Durkin A.S."/>
            <person name="Eisen J.A."/>
            <person name="Ronning C.M."/>
            <person name="Barbazuk W.B."/>
            <person name="Blanchard M."/>
            <person name="Field C."/>
            <person name="Halling C."/>
            <person name="Hinkle G."/>
            <person name="Iartchuk O."/>
            <person name="Kim H.S."/>
            <person name="Mackenzie C."/>
            <person name="Madupu R."/>
            <person name="Miller N."/>
            <person name="Shvartsbeyn A."/>
            <person name="Sullivan S.A."/>
            <person name="Vaudin M."/>
            <person name="Wiegand R."/>
            <person name="Kaplan H.B."/>
        </authorList>
    </citation>
    <scope>NUCLEOTIDE SEQUENCE [LARGE SCALE GENOMIC DNA]</scope>
    <source>
        <strain evidence="8">DK1622</strain>
    </source>
</reference>
<dbReference type="CDD" id="cd19543">
    <property type="entry name" value="DCL_NRPS"/>
    <property type="match status" value="2"/>
</dbReference>
<keyword evidence="3" id="KW-0596">Phosphopantetheine</keyword>
<dbReference type="InterPro" id="IPR029058">
    <property type="entry name" value="AB_hydrolase_fold"/>
</dbReference>
<dbReference type="RefSeq" id="WP_011554010.1">
    <property type="nucleotide sequence ID" value="NC_008095.1"/>
</dbReference>
<dbReference type="FunFam" id="3.40.50.12780:FF:000012">
    <property type="entry name" value="Non-ribosomal peptide synthetase"/>
    <property type="match status" value="2"/>
</dbReference>
<dbReference type="InterPro" id="IPR001242">
    <property type="entry name" value="Condensation_dom"/>
</dbReference>
<dbReference type="FunFam" id="1.10.1200.10:FF:000005">
    <property type="entry name" value="Nonribosomal peptide synthetase 1"/>
    <property type="match status" value="2"/>
</dbReference>
<dbReference type="InterPro" id="IPR020845">
    <property type="entry name" value="AMP-binding_CS"/>
</dbReference>
<feature type="compositionally biased region" description="Polar residues" evidence="5">
    <location>
        <begin position="1053"/>
        <end position="1063"/>
    </location>
</feature>
<dbReference type="FunFam" id="1.10.1200.10:FF:000016">
    <property type="entry name" value="Non-ribosomal peptide synthase"/>
    <property type="match status" value="2"/>
</dbReference>
<dbReference type="InterPro" id="IPR006162">
    <property type="entry name" value="Ppantetheine_attach_site"/>
</dbReference>
<dbReference type="HOGENOM" id="CLU_000022_0_15_7"/>
<dbReference type="Proteomes" id="UP000002402">
    <property type="component" value="Chromosome"/>
</dbReference>
<feature type="domain" description="Carrier" evidence="6">
    <location>
        <begin position="975"/>
        <end position="1049"/>
    </location>
</feature>
<dbReference type="InterPro" id="IPR020802">
    <property type="entry name" value="TesA-like"/>
</dbReference>
<dbReference type="SUPFAM" id="SSF52777">
    <property type="entry name" value="CoA-dependent acyltransferases"/>
    <property type="match status" value="8"/>
</dbReference>
<evidence type="ECO:0000256" key="2">
    <source>
        <dbReference type="ARBA" id="ARBA00006432"/>
    </source>
</evidence>
<dbReference type="KEGG" id="mxa:MXAN_4000"/>
<dbReference type="GO" id="GO:0043041">
    <property type="term" value="P:amino acid activation for nonribosomal peptide biosynthetic process"/>
    <property type="evidence" value="ECO:0007669"/>
    <property type="project" value="TreeGrafter"/>
</dbReference>
<dbReference type="STRING" id="246197.MXAN_4000"/>
<feature type="region of interest" description="Disordered" evidence="5">
    <location>
        <begin position="1049"/>
        <end position="1068"/>
    </location>
</feature>
<feature type="domain" description="Carrier" evidence="6">
    <location>
        <begin position="3117"/>
        <end position="3192"/>
    </location>
</feature>
<keyword evidence="8" id="KW-1185">Reference proteome</keyword>
<comment type="cofactor">
    <cofactor evidence="1">
        <name>pantetheine 4'-phosphate</name>
        <dbReference type="ChEBI" id="CHEBI:47942"/>
    </cofactor>
</comment>
<dbReference type="CDD" id="cd19531">
    <property type="entry name" value="LCL_NRPS-like"/>
    <property type="match status" value="2"/>
</dbReference>
<dbReference type="Pfam" id="PF13193">
    <property type="entry name" value="AMP-binding_C"/>
    <property type="match status" value="4"/>
</dbReference>
<comment type="similarity">
    <text evidence="2">Belongs to the ATP-dependent AMP-binding enzyme family.</text>
</comment>
<evidence type="ECO:0000256" key="1">
    <source>
        <dbReference type="ARBA" id="ARBA00001957"/>
    </source>
</evidence>
<evidence type="ECO:0000256" key="5">
    <source>
        <dbReference type="SAM" id="MobiDB-lite"/>
    </source>
</evidence>
<dbReference type="InterPro" id="IPR000873">
    <property type="entry name" value="AMP-dep_synth/lig_dom"/>
</dbReference>
<dbReference type="Pfam" id="PF00550">
    <property type="entry name" value="PP-binding"/>
    <property type="match status" value="4"/>
</dbReference>
<dbReference type="Gene3D" id="3.40.50.980">
    <property type="match status" value="8"/>
</dbReference>
<keyword evidence="4" id="KW-0597">Phosphoprotein</keyword>
<evidence type="ECO:0000256" key="4">
    <source>
        <dbReference type="ARBA" id="ARBA00022553"/>
    </source>
</evidence>
<dbReference type="InterPro" id="IPR025110">
    <property type="entry name" value="AMP-bd_C"/>
</dbReference>
<dbReference type="GO" id="GO:0003824">
    <property type="term" value="F:catalytic activity"/>
    <property type="evidence" value="ECO:0007669"/>
    <property type="project" value="InterPro"/>
</dbReference>
<dbReference type="GO" id="GO:0072330">
    <property type="term" value="P:monocarboxylic acid biosynthetic process"/>
    <property type="evidence" value="ECO:0007669"/>
    <property type="project" value="UniProtKB-ARBA"/>
</dbReference>
<dbReference type="PANTHER" id="PTHR45527">
    <property type="entry name" value="NONRIBOSOMAL PEPTIDE SYNTHETASE"/>
    <property type="match status" value="1"/>
</dbReference>
<dbReference type="InterPro" id="IPR010071">
    <property type="entry name" value="AA_adenyl_dom"/>
</dbReference>
<protein>
    <submittedName>
        <fullName evidence="7">Non-ribosomal peptide synthetase</fullName>
    </submittedName>
</protein>
<accession>Q1D593</accession>
<dbReference type="FunFam" id="3.40.50.980:FF:000001">
    <property type="entry name" value="Non-ribosomal peptide synthetase"/>
    <property type="match status" value="4"/>
</dbReference>
<dbReference type="FunFam" id="2.30.38.10:FF:000001">
    <property type="entry name" value="Non-ribosomal peptide synthetase PvdI"/>
    <property type="match status" value="4"/>
</dbReference>
<dbReference type="Gene3D" id="3.40.50.1820">
    <property type="entry name" value="alpha/beta hydrolase"/>
    <property type="match status" value="1"/>
</dbReference>
<dbReference type="InterPro" id="IPR009081">
    <property type="entry name" value="PP-bd_ACP"/>
</dbReference>
<dbReference type="GO" id="GO:0044550">
    <property type="term" value="P:secondary metabolite biosynthetic process"/>
    <property type="evidence" value="ECO:0007669"/>
    <property type="project" value="UniProtKB-ARBA"/>
</dbReference>
<dbReference type="CDD" id="cd12117">
    <property type="entry name" value="A_NRPS_Srf_like"/>
    <property type="match status" value="2"/>
</dbReference>
<dbReference type="SUPFAM" id="SSF53474">
    <property type="entry name" value="alpha/beta-Hydrolases"/>
    <property type="match status" value="1"/>
</dbReference>
<dbReference type="Gene3D" id="3.30.559.30">
    <property type="entry name" value="Nonribosomal peptide synthetase, condensation domain"/>
    <property type="match status" value="4"/>
</dbReference>
<dbReference type="GeneID" id="41361331"/>
<gene>
    <name evidence="7" type="ordered locus">MXAN_4000</name>
</gene>
<dbReference type="SUPFAM" id="SSF56801">
    <property type="entry name" value="Acetyl-CoA synthetase-like"/>
    <property type="match status" value="4"/>
</dbReference>
<dbReference type="InterPro" id="IPR023213">
    <property type="entry name" value="CAT-like_dom_sf"/>
</dbReference>
<dbReference type="SUPFAM" id="SSF47336">
    <property type="entry name" value="ACP-like"/>
    <property type="match status" value="4"/>
</dbReference>
<dbReference type="InterPro" id="IPR036736">
    <property type="entry name" value="ACP-like_sf"/>
</dbReference>
<dbReference type="Gene3D" id="3.30.300.30">
    <property type="match status" value="4"/>
</dbReference>
<feature type="domain" description="Carrier" evidence="6">
    <location>
        <begin position="2050"/>
        <end position="2125"/>
    </location>
</feature>
<proteinExistence type="inferred from homology"/>
<dbReference type="eggNOG" id="COG1020">
    <property type="taxonomic scope" value="Bacteria"/>
</dbReference>
<evidence type="ECO:0000313" key="7">
    <source>
        <dbReference type="EMBL" id="ABF92643.1"/>
    </source>
</evidence>
<dbReference type="PROSITE" id="PS00012">
    <property type="entry name" value="PHOSPHOPANTETHEINE"/>
    <property type="match status" value="4"/>
</dbReference>
<dbReference type="NCBIfam" id="NF003417">
    <property type="entry name" value="PRK04813.1"/>
    <property type="match status" value="4"/>
</dbReference>
<dbReference type="SMART" id="SM00824">
    <property type="entry name" value="PKS_TE"/>
    <property type="match status" value="1"/>
</dbReference>
<dbReference type="NCBIfam" id="TIGR01733">
    <property type="entry name" value="AA-adenyl-dom"/>
    <property type="match status" value="4"/>
</dbReference>
<feature type="domain" description="Carrier" evidence="6">
    <location>
        <begin position="4165"/>
        <end position="4240"/>
    </location>
</feature>
<dbReference type="InterPro" id="IPR020806">
    <property type="entry name" value="PKS_PP-bd"/>
</dbReference>
<evidence type="ECO:0000259" key="6">
    <source>
        <dbReference type="PROSITE" id="PS50075"/>
    </source>
</evidence>